<evidence type="ECO:0000256" key="7">
    <source>
        <dbReference type="ARBA" id="ARBA00022840"/>
    </source>
</evidence>
<keyword evidence="4" id="KW-0808">Transferase</keyword>
<dbReference type="Pfam" id="PF01590">
    <property type="entry name" value="GAF"/>
    <property type="match status" value="1"/>
</dbReference>
<dbReference type="PROSITE" id="PS50109">
    <property type="entry name" value="HIS_KIN"/>
    <property type="match status" value="1"/>
</dbReference>
<evidence type="ECO:0000256" key="8">
    <source>
        <dbReference type="ARBA" id="ARBA00023012"/>
    </source>
</evidence>
<dbReference type="Gene3D" id="3.30.450.40">
    <property type="match status" value="1"/>
</dbReference>
<dbReference type="InterPro" id="IPR036890">
    <property type="entry name" value="HATPase_C_sf"/>
</dbReference>
<keyword evidence="3" id="KW-0597">Phosphoprotein</keyword>
<dbReference type="InterPro" id="IPR029016">
    <property type="entry name" value="GAF-like_dom_sf"/>
</dbReference>
<evidence type="ECO:0000259" key="9">
    <source>
        <dbReference type="PROSITE" id="PS50109"/>
    </source>
</evidence>
<dbReference type="PROSITE" id="PS50113">
    <property type="entry name" value="PAC"/>
    <property type="match status" value="1"/>
</dbReference>
<keyword evidence="6" id="KW-0418">Kinase</keyword>
<dbReference type="KEGG" id="bwh:A9C19_16225"/>
<dbReference type="Gene3D" id="3.30.565.10">
    <property type="entry name" value="Histidine kinase-like ATPase, C-terminal domain"/>
    <property type="match status" value="1"/>
</dbReference>
<organism evidence="12 13">
    <name type="scientific">Bacillus weihaiensis</name>
    <dbReference type="NCBI Taxonomy" id="1547283"/>
    <lineage>
        <taxon>Bacteria</taxon>
        <taxon>Bacillati</taxon>
        <taxon>Bacillota</taxon>
        <taxon>Bacilli</taxon>
        <taxon>Bacillales</taxon>
        <taxon>Bacillaceae</taxon>
        <taxon>Bacillus</taxon>
    </lineage>
</organism>
<dbReference type="CDD" id="cd00082">
    <property type="entry name" value="HisKA"/>
    <property type="match status" value="1"/>
</dbReference>
<dbReference type="InterPro" id="IPR001610">
    <property type="entry name" value="PAC"/>
</dbReference>
<dbReference type="InterPro" id="IPR005467">
    <property type="entry name" value="His_kinase_dom"/>
</dbReference>
<dbReference type="InterPro" id="IPR000700">
    <property type="entry name" value="PAS-assoc_C"/>
</dbReference>
<evidence type="ECO:0000256" key="1">
    <source>
        <dbReference type="ARBA" id="ARBA00000085"/>
    </source>
</evidence>
<dbReference type="SUPFAM" id="SSF55785">
    <property type="entry name" value="PYP-like sensor domain (PAS domain)"/>
    <property type="match status" value="1"/>
</dbReference>
<dbReference type="InterPro" id="IPR003018">
    <property type="entry name" value="GAF"/>
</dbReference>
<evidence type="ECO:0000256" key="6">
    <source>
        <dbReference type="ARBA" id="ARBA00022777"/>
    </source>
</evidence>
<dbReference type="SUPFAM" id="SSF47384">
    <property type="entry name" value="Homodimeric domain of signal transducing histidine kinase"/>
    <property type="match status" value="1"/>
</dbReference>
<dbReference type="SUPFAM" id="SSF55874">
    <property type="entry name" value="ATPase domain of HSP90 chaperone/DNA topoisomerase II/histidine kinase"/>
    <property type="match status" value="1"/>
</dbReference>
<dbReference type="InterPro" id="IPR036097">
    <property type="entry name" value="HisK_dim/P_sf"/>
</dbReference>
<dbReference type="OrthoDB" id="9815750at2"/>
<dbReference type="PANTHER" id="PTHR43065">
    <property type="entry name" value="SENSOR HISTIDINE KINASE"/>
    <property type="match status" value="1"/>
</dbReference>
<evidence type="ECO:0000313" key="12">
    <source>
        <dbReference type="EMBL" id="APH06164.1"/>
    </source>
</evidence>
<dbReference type="InterPro" id="IPR000014">
    <property type="entry name" value="PAS"/>
</dbReference>
<evidence type="ECO:0000256" key="2">
    <source>
        <dbReference type="ARBA" id="ARBA00012438"/>
    </source>
</evidence>
<keyword evidence="8" id="KW-0902">Two-component regulatory system</keyword>
<dbReference type="Pfam" id="PF02518">
    <property type="entry name" value="HATPase_c"/>
    <property type="match status" value="1"/>
</dbReference>
<dbReference type="Proteomes" id="UP000181936">
    <property type="component" value="Chromosome"/>
</dbReference>
<feature type="domain" description="PAS" evidence="10">
    <location>
        <begin position="212"/>
        <end position="284"/>
    </location>
</feature>
<proteinExistence type="predicted"/>
<dbReference type="EMBL" id="CP016020">
    <property type="protein sequence ID" value="APH06164.1"/>
    <property type="molecule type" value="Genomic_DNA"/>
</dbReference>
<dbReference type="InterPro" id="IPR003661">
    <property type="entry name" value="HisK_dim/P_dom"/>
</dbReference>
<dbReference type="CDD" id="cd00130">
    <property type="entry name" value="PAS"/>
    <property type="match status" value="1"/>
</dbReference>
<feature type="domain" description="PAC" evidence="11">
    <location>
        <begin position="284"/>
        <end position="336"/>
    </location>
</feature>
<dbReference type="SMART" id="SM00091">
    <property type="entry name" value="PAS"/>
    <property type="match status" value="1"/>
</dbReference>
<dbReference type="PRINTS" id="PR00344">
    <property type="entry name" value="BCTRLSENSOR"/>
</dbReference>
<dbReference type="InterPro" id="IPR004358">
    <property type="entry name" value="Sig_transdc_His_kin-like_C"/>
</dbReference>
<protein>
    <recommendedName>
        <fullName evidence="2">histidine kinase</fullName>
        <ecNumber evidence="2">2.7.13.3</ecNumber>
    </recommendedName>
</protein>
<dbReference type="SMART" id="SM00065">
    <property type="entry name" value="GAF"/>
    <property type="match status" value="1"/>
</dbReference>
<dbReference type="GO" id="GO:0005524">
    <property type="term" value="F:ATP binding"/>
    <property type="evidence" value="ECO:0007669"/>
    <property type="project" value="UniProtKB-KW"/>
</dbReference>
<keyword evidence="5" id="KW-0547">Nucleotide-binding</keyword>
<dbReference type="GO" id="GO:0000155">
    <property type="term" value="F:phosphorelay sensor kinase activity"/>
    <property type="evidence" value="ECO:0007669"/>
    <property type="project" value="InterPro"/>
</dbReference>
<gene>
    <name evidence="12" type="ORF">A9C19_16225</name>
</gene>
<dbReference type="SMART" id="SM00086">
    <property type="entry name" value="PAC"/>
    <property type="match status" value="1"/>
</dbReference>
<comment type="catalytic activity">
    <reaction evidence="1">
        <text>ATP + protein L-histidine = ADP + protein N-phospho-L-histidine.</text>
        <dbReference type="EC" id="2.7.13.3"/>
    </reaction>
</comment>
<name>A0A1L3MV15_9BACI</name>
<keyword evidence="7" id="KW-0067">ATP-binding</keyword>
<dbReference type="NCBIfam" id="TIGR00229">
    <property type="entry name" value="sensory_box"/>
    <property type="match status" value="1"/>
</dbReference>
<keyword evidence="13" id="KW-1185">Reference proteome</keyword>
<dbReference type="InterPro" id="IPR013655">
    <property type="entry name" value="PAS_fold_3"/>
</dbReference>
<evidence type="ECO:0000259" key="11">
    <source>
        <dbReference type="PROSITE" id="PS50113"/>
    </source>
</evidence>
<evidence type="ECO:0000256" key="3">
    <source>
        <dbReference type="ARBA" id="ARBA00022553"/>
    </source>
</evidence>
<dbReference type="SMART" id="SM00387">
    <property type="entry name" value="HATPase_c"/>
    <property type="match status" value="1"/>
</dbReference>
<dbReference type="STRING" id="1547283.A9C19_16225"/>
<reference evidence="12 13" key="1">
    <citation type="journal article" date="2016" name="Sci. Rep.">
        <title>Complete genome sequence and transcriptomic analysis of a novel marine strain Bacillus weihaiensis reveals the mechanism of brown algae degradation.</title>
        <authorList>
            <person name="Zhu Y."/>
            <person name="Chen P."/>
            <person name="Bao Y."/>
            <person name="Men Y."/>
            <person name="Zeng Y."/>
            <person name="Yang J."/>
            <person name="Sun J."/>
            <person name="Sun Y."/>
        </authorList>
    </citation>
    <scope>NUCLEOTIDE SEQUENCE [LARGE SCALE GENOMIC DNA]</scope>
    <source>
        <strain evidence="12 13">Alg07</strain>
    </source>
</reference>
<dbReference type="Gene3D" id="3.30.450.20">
    <property type="entry name" value="PAS domain"/>
    <property type="match status" value="1"/>
</dbReference>
<evidence type="ECO:0000256" key="5">
    <source>
        <dbReference type="ARBA" id="ARBA00022741"/>
    </source>
</evidence>
<dbReference type="AlphaFoldDB" id="A0A1L3MV15"/>
<dbReference type="Pfam" id="PF08447">
    <property type="entry name" value="PAS_3"/>
    <property type="match status" value="1"/>
</dbReference>
<dbReference type="SUPFAM" id="SSF55781">
    <property type="entry name" value="GAF domain-like"/>
    <property type="match status" value="2"/>
</dbReference>
<dbReference type="InterPro" id="IPR003594">
    <property type="entry name" value="HATPase_dom"/>
</dbReference>
<dbReference type="SMART" id="SM00388">
    <property type="entry name" value="HisKA"/>
    <property type="match status" value="1"/>
</dbReference>
<dbReference type="EC" id="2.7.13.3" evidence="2"/>
<feature type="domain" description="Histidine kinase" evidence="9">
    <location>
        <begin position="349"/>
        <end position="554"/>
    </location>
</feature>
<accession>A0A1L3MV15</accession>
<dbReference type="PROSITE" id="PS50112">
    <property type="entry name" value="PAS"/>
    <property type="match status" value="1"/>
</dbReference>
<evidence type="ECO:0000256" key="4">
    <source>
        <dbReference type="ARBA" id="ARBA00022679"/>
    </source>
</evidence>
<dbReference type="InterPro" id="IPR035965">
    <property type="entry name" value="PAS-like_dom_sf"/>
</dbReference>
<dbReference type="Pfam" id="PF00512">
    <property type="entry name" value="HisKA"/>
    <property type="match status" value="1"/>
</dbReference>
<evidence type="ECO:0000313" key="13">
    <source>
        <dbReference type="Proteomes" id="UP000181936"/>
    </source>
</evidence>
<sequence length="554" mass="64721">MTKKGNVLGSLCLLDYEPRTFTSRDRQILIDLSQWIVTEIELRTDLVTRTNNERSIKTLYEVTSNKNLSFNEKLNLLLVVGSDRFQLTDGMVSEIELEQCKVIAAKNETGIVKNFSEVYRVEEYYTRQIVESLKPVHFRTSYSQSCEYEHLSEYLAAPIFLNETLYGSICFCTKGSIKRRISDSDIEFLQLIAQWIGNEIERIQAETSLQESQERFQQIANNINEAFWIYDFNEKKLVYKSPVWYEIVGKIGRECRNLDEWYQVIHPDDRDWVIETLRNLKTRAEFDYRLLYKNGQVHWIRNRIVPILNEKGEKFRFVGVAEDITEYKLNADLFRKSDKLAAVGQLAASIAHEVRNPLTSIKGFMQLGSYDTFNNPYHDLIISELNQIEEFVNEILILANSHIETVRERKKVIDLIEQSMYLVSDICEMQNISFLIHHREKDRSLWCNENQLKQVFHHIFTNAIEAMPNGGTIEIELGQENKEFFYVTIQDQGIGIEKERLARLGEPFYSNKEKGSGLGLMICYRIIENHKGQIHFTSELNKGTRVKLLLPLLD</sequence>
<dbReference type="Gene3D" id="1.10.287.130">
    <property type="match status" value="1"/>
</dbReference>
<dbReference type="PANTHER" id="PTHR43065:SF34">
    <property type="entry name" value="SPORULATION KINASE A"/>
    <property type="match status" value="1"/>
</dbReference>
<evidence type="ECO:0000259" key="10">
    <source>
        <dbReference type="PROSITE" id="PS50112"/>
    </source>
</evidence>